<keyword evidence="3" id="KW-1185">Reference proteome</keyword>
<dbReference type="AlphaFoldDB" id="A0A844ATR1"/>
<dbReference type="Gene3D" id="2.60.40.2810">
    <property type="match status" value="1"/>
</dbReference>
<organism evidence="2 3">
    <name type="scientific">Caenimonas koreensis DSM 17982</name>
    <dbReference type="NCBI Taxonomy" id="1121255"/>
    <lineage>
        <taxon>Bacteria</taxon>
        <taxon>Pseudomonadati</taxon>
        <taxon>Pseudomonadota</taxon>
        <taxon>Betaproteobacteria</taxon>
        <taxon>Burkholderiales</taxon>
        <taxon>Comamonadaceae</taxon>
        <taxon>Caenimonas</taxon>
    </lineage>
</organism>
<evidence type="ECO:0000256" key="1">
    <source>
        <dbReference type="SAM" id="MobiDB-lite"/>
    </source>
</evidence>
<dbReference type="Gene3D" id="2.60.40.3440">
    <property type="match status" value="3"/>
</dbReference>
<dbReference type="NCBIfam" id="NF012211">
    <property type="entry name" value="tand_rpt_95"/>
    <property type="match status" value="4"/>
</dbReference>
<accession>A0A844ATR1</accession>
<dbReference type="OrthoDB" id="9813456at2"/>
<feature type="compositionally biased region" description="Polar residues" evidence="1">
    <location>
        <begin position="991"/>
        <end position="1000"/>
    </location>
</feature>
<proteinExistence type="predicted"/>
<feature type="region of interest" description="Disordered" evidence="1">
    <location>
        <begin position="991"/>
        <end position="1016"/>
    </location>
</feature>
<sequence>MKKRLPPETVRRLALEPRIVFDAAIAESVAAAVADAALPHALSPSSVSTREDTSFSFTGASQIGVSLADLGQSGYTGSTDNHVILSVSHGLLSANGVGTASTLVFSGDEVTLNSIIATLQYEPAADYNGTDTLTGLLQIPSGGPLLSFGSTLIAIKPVADIVADSIEALAATPVRFNVFNANPAEPDNFEDPGRHVTSVSQLSQPNAGVLNWDFNGTGNGAMRFTPKPGFSGTVTFDYTVTSGGVTETATVTITVAPAVNLAPEQTVPSAIGAVEDTALSINGITVADKDSASVTTTVSVQHGTVSASGSGGTLAGNGTSSLTVSGTVAQVNSALASLSYSSVADYNGADMLTLNTGDGTSNVIDTVAIEVAPVPDIVGDTLVTNQDIAVTANLLTGINGASADNFEGLPVITAVTQGAHGTVAIGVGGNVTYTPSANYSGADGFTYTVSSGGVTETTSVAVTVNATAPPAVTLINTDEDTTFSFTGADQFSVSFAQLGWSGYAGSTGSTITLAVAHGSLAIAGGASGSTLSLMGNEAALNAALATLQYTPAADFNGADTLTGVLQLASGAGMLNFASVDLHVAPVSDIVADALATDQNMAITANLITGTNGASADNFEGAPVITSVTQGAHGSVAVGAGGNVTYTPDANFSGTDGFTYTVTSGGVTETADVTVSVKPAIVEPVNSPPGNNAPAAVAATEDVPFSFFGASQVSVTDIDNNITSVQLGVAHGALTVTPAGSATIFVGANGSVTLTLIGNQSDINASLASLTYVPGADFNGSDTLAILTKDAANATATSSVAITVAPVADIVADKLTTNEGTAVTANLIVGTNGASADNFEASPVVTSVTQGQHGSVAVGAGGHVTYTPNANFVGTDSFSYTVISGGVSEVATVTVDVKPNPPPARLSPGFERRAIGQRPAAEISPQSRVLSVQDAVRGEPAPFDPALFIQPVVRASQAQAQLLARDIVDARVAAMHEALFDPFSLSAPNTQFTSPVQQAQQDAERADGNASAGAQARAGDAKVEVGAPVAAAAARPVASSFSSQLRRAGQTLRTAAGRDDAPAKRANPARR</sequence>
<feature type="region of interest" description="Disordered" evidence="1">
    <location>
        <begin position="1034"/>
        <end position="1070"/>
    </location>
</feature>
<dbReference type="RefSeq" id="WP_153585185.1">
    <property type="nucleotide sequence ID" value="NZ_WJBU01000010.1"/>
</dbReference>
<dbReference type="Proteomes" id="UP000487350">
    <property type="component" value="Unassembled WGS sequence"/>
</dbReference>
<name>A0A844ATR1_9BURK</name>
<evidence type="ECO:0000313" key="2">
    <source>
        <dbReference type="EMBL" id="MRD47860.1"/>
    </source>
</evidence>
<reference evidence="2 3" key="1">
    <citation type="submission" date="2019-11" db="EMBL/GenBank/DDBJ databases">
        <title>Caenimonas koreensis gen. nov., sp. nov., isolated from activated sludge.</title>
        <authorList>
            <person name="Seung H.R."/>
        </authorList>
    </citation>
    <scope>NUCLEOTIDE SEQUENCE [LARGE SCALE GENOMIC DNA]</scope>
    <source>
        <strain evidence="2 3">EMB320</strain>
    </source>
</reference>
<dbReference type="Pfam" id="PF17963">
    <property type="entry name" value="Big_9"/>
    <property type="match status" value="4"/>
</dbReference>
<feature type="compositionally biased region" description="Low complexity" evidence="1">
    <location>
        <begin position="1007"/>
        <end position="1016"/>
    </location>
</feature>
<comment type="caution">
    <text evidence="2">The sequence shown here is derived from an EMBL/GenBank/DDBJ whole genome shotgun (WGS) entry which is preliminary data.</text>
</comment>
<gene>
    <name evidence="2" type="ORF">GHT07_11265</name>
</gene>
<dbReference type="EMBL" id="WJBU01000010">
    <property type="protein sequence ID" value="MRD47860.1"/>
    <property type="molecule type" value="Genomic_DNA"/>
</dbReference>
<evidence type="ECO:0000313" key="3">
    <source>
        <dbReference type="Proteomes" id="UP000487350"/>
    </source>
</evidence>
<protein>
    <submittedName>
        <fullName evidence="2">Tandem-95 repeat protein</fullName>
    </submittedName>
</protein>